<dbReference type="Proteomes" id="UP000886523">
    <property type="component" value="Unassembled WGS sequence"/>
</dbReference>
<feature type="region of interest" description="Disordered" evidence="1">
    <location>
        <begin position="176"/>
        <end position="198"/>
    </location>
</feature>
<evidence type="ECO:0000256" key="1">
    <source>
        <dbReference type="SAM" id="MobiDB-lite"/>
    </source>
</evidence>
<name>A0A9P6DTZ7_9AGAM</name>
<dbReference type="AlphaFoldDB" id="A0A9P6DTZ7"/>
<evidence type="ECO:0000313" key="3">
    <source>
        <dbReference type="Proteomes" id="UP000886523"/>
    </source>
</evidence>
<keyword evidence="3" id="KW-1185">Reference proteome</keyword>
<evidence type="ECO:0000313" key="2">
    <source>
        <dbReference type="EMBL" id="KAF9514806.1"/>
    </source>
</evidence>
<feature type="non-terminal residue" evidence="2">
    <location>
        <position position="214"/>
    </location>
</feature>
<reference evidence="2" key="1">
    <citation type="journal article" date="2020" name="Nat. Commun.">
        <title>Large-scale genome sequencing of mycorrhizal fungi provides insights into the early evolution of symbiotic traits.</title>
        <authorList>
            <person name="Miyauchi S."/>
            <person name="Kiss E."/>
            <person name="Kuo A."/>
            <person name="Drula E."/>
            <person name="Kohler A."/>
            <person name="Sanchez-Garcia M."/>
            <person name="Morin E."/>
            <person name="Andreopoulos B."/>
            <person name="Barry K.W."/>
            <person name="Bonito G."/>
            <person name="Buee M."/>
            <person name="Carver A."/>
            <person name="Chen C."/>
            <person name="Cichocki N."/>
            <person name="Clum A."/>
            <person name="Culley D."/>
            <person name="Crous P.W."/>
            <person name="Fauchery L."/>
            <person name="Girlanda M."/>
            <person name="Hayes R.D."/>
            <person name="Keri Z."/>
            <person name="LaButti K."/>
            <person name="Lipzen A."/>
            <person name="Lombard V."/>
            <person name="Magnuson J."/>
            <person name="Maillard F."/>
            <person name="Murat C."/>
            <person name="Nolan M."/>
            <person name="Ohm R.A."/>
            <person name="Pangilinan J."/>
            <person name="Pereira M.F."/>
            <person name="Perotto S."/>
            <person name="Peter M."/>
            <person name="Pfister S."/>
            <person name="Riley R."/>
            <person name="Sitrit Y."/>
            <person name="Stielow J.B."/>
            <person name="Szollosi G."/>
            <person name="Zifcakova L."/>
            <person name="Stursova M."/>
            <person name="Spatafora J.W."/>
            <person name="Tedersoo L."/>
            <person name="Vaario L.M."/>
            <person name="Yamada A."/>
            <person name="Yan M."/>
            <person name="Wang P."/>
            <person name="Xu J."/>
            <person name="Bruns T."/>
            <person name="Baldrian P."/>
            <person name="Vilgalys R."/>
            <person name="Dunand C."/>
            <person name="Henrissat B."/>
            <person name="Grigoriev I.V."/>
            <person name="Hibbett D."/>
            <person name="Nagy L.G."/>
            <person name="Martin F.M."/>
        </authorList>
    </citation>
    <scope>NUCLEOTIDE SEQUENCE</scope>
    <source>
        <strain evidence="2">UP504</strain>
    </source>
</reference>
<accession>A0A9P6DTZ7</accession>
<dbReference type="EMBL" id="MU128957">
    <property type="protein sequence ID" value="KAF9514806.1"/>
    <property type="molecule type" value="Genomic_DNA"/>
</dbReference>
<gene>
    <name evidence="2" type="ORF">BS47DRAFT_1381836</name>
</gene>
<proteinExistence type="predicted"/>
<sequence length="214" mass="23941">MGEEDSALKSPLLLQVLEEEDKEEDEVMEFSMDFIPDTQAHGQMKERIPSSPKWLPRFLSHFRPCRAAAQGMEENAVVGPISMNAIAAAEGALRWISKVPGGDKAQVRIGGALEAIKGLTMASSHNVTTLRRLEYHVWYFAELLEPFAVMHRSDITPLLQELATASLKMKLIAAPDQAPRQKSLRTRPHEEHGSNAPDIRVFTQDVRSALDQFR</sequence>
<organism evidence="2 3">
    <name type="scientific">Hydnum rufescens UP504</name>
    <dbReference type="NCBI Taxonomy" id="1448309"/>
    <lineage>
        <taxon>Eukaryota</taxon>
        <taxon>Fungi</taxon>
        <taxon>Dikarya</taxon>
        <taxon>Basidiomycota</taxon>
        <taxon>Agaricomycotina</taxon>
        <taxon>Agaricomycetes</taxon>
        <taxon>Cantharellales</taxon>
        <taxon>Hydnaceae</taxon>
        <taxon>Hydnum</taxon>
    </lineage>
</organism>
<protein>
    <submittedName>
        <fullName evidence="2">Uncharacterized protein</fullName>
    </submittedName>
</protein>
<comment type="caution">
    <text evidence="2">The sequence shown here is derived from an EMBL/GenBank/DDBJ whole genome shotgun (WGS) entry which is preliminary data.</text>
</comment>